<dbReference type="AlphaFoldDB" id="A0AAU9JBK1"/>
<keyword evidence="4 5" id="KW-0804">Transcription</keyword>
<sequence length="284" mass="32652">MSQQRIRKKPKEDDFISEDEYEGFETPPSEKQRKSRQGSAVKSEDNYSIGRNDNSLGVLTKKFVSLIQKAENQCIDLNEAVQVLNVQKRRIYDITNVLEGIGLIQKKHKNKIQWIGGCGGQENMQFEEMNTLNQELEMLNKEEDRLDYWTNQIQESLNQLTKDPSYAEFAYVTYDDIKSLPNLTEYPNETLLAIRAPSGTSLEVPDPEEFSPEEKEKYQIYLRSNNGEILVYVVSSDKPIEDEEPKILSTNTFKVSSTIAEELRKNAVYNNAMKNEGISDLWSA</sequence>
<dbReference type="FunFam" id="1.10.10.10:FF:000008">
    <property type="entry name" value="E2F transcription factor 1"/>
    <property type="match status" value="1"/>
</dbReference>
<dbReference type="PANTHER" id="PTHR12081:SF18">
    <property type="entry name" value="TRANSCRIPTION FACTOR E2F2-RELATED"/>
    <property type="match status" value="1"/>
</dbReference>
<dbReference type="InterPro" id="IPR036390">
    <property type="entry name" value="WH_DNA-bd_sf"/>
</dbReference>
<feature type="domain" description="E2F/DP family winged-helix DNA-binding" evidence="8">
    <location>
        <begin position="51"/>
        <end position="116"/>
    </location>
</feature>
<accession>A0AAU9JBK1</accession>
<proteinExistence type="inferred from homology"/>
<dbReference type="Pfam" id="PF02319">
    <property type="entry name" value="WHD_E2F_TDP"/>
    <property type="match status" value="1"/>
</dbReference>
<evidence type="ECO:0000259" key="8">
    <source>
        <dbReference type="SMART" id="SM01372"/>
    </source>
</evidence>
<dbReference type="Pfam" id="PF16421">
    <property type="entry name" value="E2F_CC-MB"/>
    <property type="match status" value="1"/>
</dbReference>
<evidence type="ECO:0000256" key="6">
    <source>
        <dbReference type="SAM" id="Coils"/>
    </source>
</evidence>
<dbReference type="GO" id="GO:0000981">
    <property type="term" value="F:DNA-binding transcription factor activity, RNA polymerase II-specific"/>
    <property type="evidence" value="ECO:0007669"/>
    <property type="project" value="TreeGrafter"/>
</dbReference>
<dbReference type="Gene3D" id="6.10.250.540">
    <property type="match status" value="1"/>
</dbReference>
<dbReference type="InterPro" id="IPR037241">
    <property type="entry name" value="E2F-DP_heterodim"/>
</dbReference>
<dbReference type="SMART" id="SM01372">
    <property type="entry name" value="E2F_TDP"/>
    <property type="match status" value="1"/>
</dbReference>
<keyword evidence="10" id="KW-1185">Reference proteome</keyword>
<reference evidence="9" key="1">
    <citation type="submission" date="2021-09" db="EMBL/GenBank/DDBJ databases">
        <authorList>
            <consortium name="AG Swart"/>
            <person name="Singh M."/>
            <person name="Singh A."/>
            <person name="Seah K."/>
            <person name="Emmerich C."/>
        </authorList>
    </citation>
    <scope>NUCLEOTIDE SEQUENCE</scope>
    <source>
        <strain evidence="9">ATCC30299</strain>
    </source>
</reference>
<comment type="caution">
    <text evidence="9">The sequence shown here is derived from an EMBL/GenBank/DDBJ whole genome shotgun (WGS) entry which is preliminary data.</text>
</comment>
<protein>
    <recommendedName>
        <fullName evidence="8">E2F/DP family winged-helix DNA-binding domain-containing protein</fullName>
    </recommendedName>
</protein>
<dbReference type="Gene3D" id="1.10.10.10">
    <property type="entry name" value="Winged helix-like DNA-binding domain superfamily/Winged helix DNA-binding domain"/>
    <property type="match status" value="1"/>
</dbReference>
<keyword evidence="5" id="KW-0539">Nucleus</keyword>
<dbReference type="GO" id="GO:0090575">
    <property type="term" value="C:RNA polymerase II transcription regulator complex"/>
    <property type="evidence" value="ECO:0007669"/>
    <property type="project" value="TreeGrafter"/>
</dbReference>
<dbReference type="InterPro" id="IPR003316">
    <property type="entry name" value="E2F_WHTH_DNA-bd_dom"/>
</dbReference>
<dbReference type="InterPro" id="IPR032198">
    <property type="entry name" value="E2F_CC-MB"/>
</dbReference>
<evidence type="ECO:0000313" key="10">
    <source>
        <dbReference type="Proteomes" id="UP001162131"/>
    </source>
</evidence>
<dbReference type="GO" id="GO:0000978">
    <property type="term" value="F:RNA polymerase II cis-regulatory region sequence-specific DNA binding"/>
    <property type="evidence" value="ECO:0007669"/>
    <property type="project" value="InterPro"/>
</dbReference>
<evidence type="ECO:0000256" key="4">
    <source>
        <dbReference type="ARBA" id="ARBA00023163"/>
    </source>
</evidence>
<gene>
    <name evidence="9" type="ORF">BSTOLATCC_MIC33035</name>
</gene>
<keyword evidence="3 5" id="KW-0238">DNA-binding</keyword>
<evidence type="ECO:0000256" key="2">
    <source>
        <dbReference type="ARBA" id="ARBA00023015"/>
    </source>
</evidence>
<evidence type="ECO:0000256" key="5">
    <source>
        <dbReference type="RuleBase" id="RU003796"/>
    </source>
</evidence>
<evidence type="ECO:0000256" key="3">
    <source>
        <dbReference type="ARBA" id="ARBA00023125"/>
    </source>
</evidence>
<dbReference type="EMBL" id="CAJZBQ010000033">
    <property type="protein sequence ID" value="CAG9323133.1"/>
    <property type="molecule type" value="Genomic_DNA"/>
</dbReference>
<evidence type="ECO:0000256" key="1">
    <source>
        <dbReference type="ARBA" id="ARBA00010940"/>
    </source>
</evidence>
<organism evidence="9 10">
    <name type="scientific">Blepharisma stoltei</name>
    <dbReference type="NCBI Taxonomy" id="1481888"/>
    <lineage>
        <taxon>Eukaryota</taxon>
        <taxon>Sar</taxon>
        <taxon>Alveolata</taxon>
        <taxon>Ciliophora</taxon>
        <taxon>Postciliodesmatophora</taxon>
        <taxon>Heterotrichea</taxon>
        <taxon>Heterotrichida</taxon>
        <taxon>Blepharismidae</taxon>
        <taxon>Blepharisma</taxon>
    </lineage>
</organism>
<evidence type="ECO:0000256" key="7">
    <source>
        <dbReference type="SAM" id="MobiDB-lite"/>
    </source>
</evidence>
<keyword evidence="2 5" id="KW-0805">Transcription regulation</keyword>
<comment type="similarity">
    <text evidence="1 5">Belongs to the E2F/DP family.</text>
</comment>
<name>A0AAU9JBK1_9CILI</name>
<dbReference type="GO" id="GO:0046983">
    <property type="term" value="F:protein dimerization activity"/>
    <property type="evidence" value="ECO:0007669"/>
    <property type="project" value="InterPro"/>
</dbReference>
<dbReference type="InterPro" id="IPR015633">
    <property type="entry name" value="E2F"/>
</dbReference>
<dbReference type="SUPFAM" id="SSF46785">
    <property type="entry name" value="Winged helix' DNA-binding domain"/>
    <property type="match status" value="1"/>
</dbReference>
<dbReference type="InterPro" id="IPR036388">
    <property type="entry name" value="WH-like_DNA-bd_sf"/>
</dbReference>
<dbReference type="SUPFAM" id="SSF144074">
    <property type="entry name" value="E2F-DP heterodimerization region"/>
    <property type="match status" value="1"/>
</dbReference>
<dbReference type="Proteomes" id="UP001162131">
    <property type="component" value="Unassembled WGS sequence"/>
</dbReference>
<comment type="subcellular location">
    <subcellularLocation>
        <location evidence="5">Nucleus</location>
    </subcellularLocation>
</comment>
<dbReference type="CDD" id="cd14660">
    <property type="entry name" value="E2F_DD"/>
    <property type="match status" value="1"/>
</dbReference>
<keyword evidence="6" id="KW-0175">Coiled coil</keyword>
<feature type="coiled-coil region" evidence="6">
    <location>
        <begin position="122"/>
        <end position="159"/>
    </location>
</feature>
<evidence type="ECO:0000313" key="9">
    <source>
        <dbReference type="EMBL" id="CAG9323133.1"/>
    </source>
</evidence>
<dbReference type="PANTHER" id="PTHR12081">
    <property type="entry name" value="TRANSCRIPTION FACTOR E2F"/>
    <property type="match status" value="1"/>
</dbReference>
<feature type="region of interest" description="Disordered" evidence="7">
    <location>
        <begin position="1"/>
        <end position="47"/>
    </location>
</feature>